<evidence type="ECO:0000259" key="6">
    <source>
        <dbReference type="PROSITE" id="PS50887"/>
    </source>
</evidence>
<dbReference type="GO" id="GO:0005886">
    <property type="term" value="C:plasma membrane"/>
    <property type="evidence" value="ECO:0007669"/>
    <property type="project" value="TreeGrafter"/>
</dbReference>
<comment type="caution">
    <text evidence="7">The sequence shown here is derived from an EMBL/GenBank/DDBJ whole genome shotgun (WGS) entry which is preliminary data.</text>
</comment>
<dbReference type="SMART" id="SM00267">
    <property type="entry name" value="GGDEF"/>
    <property type="match status" value="1"/>
</dbReference>
<dbReference type="EC" id="2.7.7.65" evidence="2"/>
<dbReference type="InterPro" id="IPR011006">
    <property type="entry name" value="CheY-like_superfamily"/>
</dbReference>
<dbReference type="PANTHER" id="PTHR45138">
    <property type="entry name" value="REGULATORY COMPONENTS OF SENSORY TRANSDUCTION SYSTEM"/>
    <property type="match status" value="1"/>
</dbReference>
<evidence type="ECO:0000256" key="3">
    <source>
        <dbReference type="ARBA" id="ARBA00034247"/>
    </source>
</evidence>
<dbReference type="Pfam" id="PF00072">
    <property type="entry name" value="Response_reg"/>
    <property type="match status" value="1"/>
</dbReference>
<comment type="catalytic activity">
    <reaction evidence="3">
        <text>2 GTP = 3',3'-c-di-GMP + 2 diphosphate</text>
        <dbReference type="Rhea" id="RHEA:24898"/>
        <dbReference type="ChEBI" id="CHEBI:33019"/>
        <dbReference type="ChEBI" id="CHEBI:37565"/>
        <dbReference type="ChEBI" id="CHEBI:58805"/>
        <dbReference type="EC" id="2.7.7.65"/>
    </reaction>
</comment>
<keyword evidence="7" id="KW-0548">Nucleotidyltransferase</keyword>
<keyword evidence="8" id="KW-1185">Reference proteome</keyword>
<dbReference type="PROSITE" id="PS50887">
    <property type="entry name" value="GGDEF"/>
    <property type="match status" value="1"/>
</dbReference>
<evidence type="ECO:0000256" key="1">
    <source>
        <dbReference type="ARBA" id="ARBA00001946"/>
    </source>
</evidence>
<accession>A0A9X2WL25</accession>
<dbReference type="InterPro" id="IPR043128">
    <property type="entry name" value="Rev_trsase/Diguanyl_cyclase"/>
</dbReference>
<dbReference type="InterPro" id="IPR000160">
    <property type="entry name" value="GGDEF_dom"/>
</dbReference>
<dbReference type="PANTHER" id="PTHR45138:SF9">
    <property type="entry name" value="DIGUANYLATE CYCLASE DGCM-RELATED"/>
    <property type="match status" value="1"/>
</dbReference>
<evidence type="ECO:0000256" key="4">
    <source>
        <dbReference type="PROSITE-ProRule" id="PRU00169"/>
    </source>
</evidence>
<dbReference type="InterPro" id="IPR050469">
    <property type="entry name" value="Diguanylate_Cyclase"/>
</dbReference>
<evidence type="ECO:0000313" key="7">
    <source>
        <dbReference type="EMBL" id="MCT7941228.1"/>
    </source>
</evidence>
<feature type="modified residue" description="4-aspartylphosphate" evidence="4">
    <location>
        <position position="64"/>
    </location>
</feature>
<dbReference type="Gene3D" id="3.30.70.270">
    <property type="match status" value="1"/>
</dbReference>
<proteinExistence type="predicted"/>
<dbReference type="NCBIfam" id="TIGR00254">
    <property type="entry name" value="GGDEF"/>
    <property type="match status" value="1"/>
</dbReference>
<dbReference type="SUPFAM" id="SSF55073">
    <property type="entry name" value="Nucleotide cyclase"/>
    <property type="match status" value="1"/>
</dbReference>
<feature type="domain" description="GGDEF" evidence="6">
    <location>
        <begin position="174"/>
        <end position="311"/>
    </location>
</feature>
<evidence type="ECO:0000256" key="2">
    <source>
        <dbReference type="ARBA" id="ARBA00012528"/>
    </source>
</evidence>
<gene>
    <name evidence="7" type="ORF">NE535_05380</name>
</gene>
<dbReference type="InterPro" id="IPR029787">
    <property type="entry name" value="Nucleotide_cyclase"/>
</dbReference>
<keyword evidence="7" id="KW-0808">Transferase</keyword>
<reference evidence="7" key="1">
    <citation type="journal article" date="2023" name="Int. J. Syst. Evol. Microbiol.">
        <title>&lt;i&gt;Shewanella septentrionalis&lt;/i&gt; sp. nov. and &lt;i&gt;Shewanella holmiensis&lt;/i&gt; sp. nov., isolated from Baltic Sea water and sediments.</title>
        <authorList>
            <person name="Martin-Rodriguez A.J."/>
            <person name="Thorell K."/>
            <person name="Joffre E."/>
            <person name="Jensie-Markopoulos S."/>
            <person name="Moore E.R.B."/>
            <person name="Sjoling A."/>
        </authorList>
    </citation>
    <scope>NUCLEOTIDE SEQUENCE</scope>
    <source>
        <strain evidence="7">SP1S2-7</strain>
    </source>
</reference>
<dbReference type="GO" id="GO:1902201">
    <property type="term" value="P:negative regulation of bacterial-type flagellum-dependent cell motility"/>
    <property type="evidence" value="ECO:0007669"/>
    <property type="project" value="TreeGrafter"/>
</dbReference>
<comment type="cofactor">
    <cofactor evidence="1">
        <name>Mg(2+)</name>
        <dbReference type="ChEBI" id="CHEBI:18420"/>
    </cofactor>
</comment>
<dbReference type="InterPro" id="IPR001789">
    <property type="entry name" value="Sig_transdc_resp-reg_receiver"/>
</dbReference>
<dbReference type="EMBL" id="JAMTCD010000005">
    <property type="protein sequence ID" value="MCT7941228.1"/>
    <property type="molecule type" value="Genomic_DNA"/>
</dbReference>
<dbReference type="CDD" id="cd01949">
    <property type="entry name" value="GGDEF"/>
    <property type="match status" value="1"/>
</dbReference>
<organism evidence="7 8">
    <name type="scientific">Shewanella holmiensis</name>
    <dbReference type="NCBI Taxonomy" id="2952222"/>
    <lineage>
        <taxon>Bacteria</taxon>
        <taxon>Pseudomonadati</taxon>
        <taxon>Pseudomonadota</taxon>
        <taxon>Gammaproteobacteria</taxon>
        <taxon>Alteromonadales</taxon>
        <taxon>Shewanellaceae</taxon>
        <taxon>Shewanella</taxon>
    </lineage>
</organism>
<dbReference type="RefSeq" id="WP_261297647.1">
    <property type="nucleotide sequence ID" value="NZ_JAMTCD010000005.1"/>
</dbReference>
<dbReference type="PROSITE" id="PS50110">
    <property type="entry name" value="RESPONSE_REGULATORY"/>
    <property type="match status" value="1"/>
</dbReference>
<evidence type="ECO:0000259" key="5">
    <source>
        <dbReference type="PROSITE" id="PS50110"/>
    </source>
</evidence>
<dbReference type="FunFam" id="3.30.70.270:FF:000001">
    <property type="entry name" value="Diguanylate cyclase domain protein"/>
    <property type="match status" value="1"/>
</dbReference>
<dbReference type="GO" id="GO:0043709">
    <property type="term" value="P:cell adhesion involved in single-species biofilm formation"/>
    <property type="evidence" value="ECO:0007669"/>
    <property type="project" value="TreeGrafter"/>
</dbReference>
<evidence type="ECO:0000313" key="8">
    <source>
        <dbReference type="Proteomes" id="UP001155546"/>
    </source>
</evidence>
<sequence>MLQTQLLDLADDVKGKILLVDDQPTNIKILHQLFNKEFDMYMATTGKQALEVCNNVHPDVVLLDIEMPGMNGFEVCEALKSDPRTANTAIIFITAHFDEEQEVKGFQLGAVDFIHKPINSIITTARVQNQFLLKRHSDLLRAIALQDSLTGVANRRQFERSLPDSWRHCIRHHQPMSLVMLDVDFFKRYNDKYGHQQGDDCLRSVAQAIRGVAGRPYDLVARYGGEEFVCILPDTNLDGALSIAQKMISAVQDLAIEHAESTISDSVTISAGVSTIFPKLDSSWEHVLNEADKQLYLAKKDGRNQVKGTSL</sequence>
<protein>
    <recommendedName>
        <fullName evidence="2">diguanylate cyclase</fullName>
        <ecNumber evidence="2">2.7.7.65</ecNumber>
    </recommendedName>
</protein>
<dbReference type="Proteomes" id="UP001155546">
    <property type="component" value="Unassembled WGS sequence"/>
</dbReference>
<dbReference type="GO" id="GO:0052621">
    <property type="term" value="F:diguanylate cyclase activity"/>
    <property type="evidence" value="ECO:0007669"/>
    <property type="project" value="UniProtKB-EC"/>
</dbReference>
<dbReference type="AlphaFoldDB" id="A0A9X2WL25"/>
<dbReference type="GO" id="GO:0000160">
    <property type="term" value="P:phosphorelay signal transduction system"/>
    <property type="evidence" value="ECO:0007669"/>
    <property type="project" value="InterPro"/>
</dbReference>
<dbReference type="Gene3D" id="3.40.50.2300">
    <property type="match status" value="1"/>
</dbReference>
<dbReference type="Pfam" id="PF00990">
    <property type="entry name" value="GGDEF"/>
    <property type="match status" value="1"/>
</dbReference>
<dbReference type="SMART" id="SM00448">
    <property type="entry name" value="REC"/>
    <property type="match status" value="1"/>
</dbReference>
<dbReference type="SUPFAM" id="SSF52172">
    <property type="entry name" value="CheY-like"/>
    <property type="match status" value="1"/>
</dbReference>
<feature type="domain" description="Response regulatory" evidence="5">
    <location>
        <begin position="16"/>
        <end position="131"/>
    </location>
</feature>
<name>A0A9X2WL25_9GAMM</name>
<keyword evidence="4" id="KW-0597">Phosphoprotein</keyword>